<proteinExistence type="predicted"/>
<keyword evidence="1" id="KW-0732">Signal</keyword>
<protein>
    <recommendedName>
        <fullName evidence="4">DUF4882 domain-containing protein</fullName>
    </recommendedName>
</protein>
<dbReference type="EMBL" id="ATGG01000015">
    <property type="protein sequence ID" value="EPF81455.1"/>
    <property type="molecule type" value="Genomic_DNA"/>
</dbReference>
<gene>
    <name evidence="2" type="ORF">F957_01995</name>
</gene>
<feature type="signal peptide" evidence="1">
    <location>
        <begin position="1"/>
        <end position="20"/>
    </location>
</feature>
<comment type="caution">
    <text evidence="2">The sequence shown here is derived from an EMBL/GenBank/DDBJ whole genome shotgun (WGS) entry which is preliminary data.</text>
</comment>
<name>A0A829HGT3_9GAMM</name>
<keyword evidence="3" id="KW-1185">Reference proteome</keyword>
<evidence type="ECO:0000313" key="2">
    <source>
        <dbReference type="EMBL" id="EPF81455.1"/>
    </source>
</evidence>
<dbReference type="InterPro" id="IPR032620">
    <property type="entry name" value="DUF4882"/>
</dbReference>
<dbReference type="AlphaFoldDB" id="A0A829HGT3"/>
<evidence type="ECO:0000256" key="1">
    <source>
        <dbReference type="SAM" id="SignalP"/>
    </source>
</evidence>
<reference evidence="2 3" key="1">
    <citation type="submission" date="2013-06" db="EMBL/GenBank/DDBJ databases">
        <title>The Genome Sequence of Acinetobacter gyllenbergii CIP 110306.</title>
        <authorList>
            <consortium name="The Broad Institute Genome Sequencing Platform"/>
            <consortium name="The Broad Institute Genome Sequencing Center for Infectious Disease"/>
            <person name="Cerqueira G."/>
            <person name="Feldgarden M."/>
            <person name="Courvalin P."/>
            <person name="Perichon B."/>
            <person name="Grillot-Courvalin C."/>
            <person name="Clermont D."/>
            <person name="Rocha E."/>
            <person name="Yoon E.-J."/>
            <person name="Nemec A."/>
            <person name="Young S.K."/>
            <person name="Zeng Q."/>
            <person name="Gargeya S."/>
            <person name="Fitzgerald M."/>
            <person name="Abouelleil A."/>
            <person name="Alvarado L."/>
            <person name="Berlin A.M."/>
            <person name="Chapman S.B."/>
            <person name="Dewar J."/>
            <person name="Goldberg J."/>
            <person name="Griggs A."/>
            <person name="Gujja S."/>
            <person name="Hansen M."/>
            <person name="Howarth C."/>
            <person name="Imamovic A."/>
            <person name="Larimer J."/>
            <person name="McCowan C."/>
            <person name="Murphy C."/>
            <person name="Pearson M."/>
            <person name="Priest M."/>
            <person name="Roberts A."/>
            <person name="Saif S."/>
            <person name="Shea T."/>
            <person name="Sykes S."/>
            <person name="Wortman J."/>
            <person name="Nusbaum C."/>
            <person name="Birren B."/>
        </authorList>
    </citation>
    <scope>NUCLEOTIDE SEQUENCE [LARGE SCALE GENOMIC DNA]</scope>
    <source>
        <strain evidence="2 3">CIP 110306</strain>
    </source>
</reference>
<dbReference type="RefSeq" id="WP_016540392.1">
    <property type="nucleotide sequence ID" value="NZ_ASQH01000001.1"/>
</dbReference>
<feature type="chain" id="PRO_5032940319" description="DUF4882 domain-containing protein" evidence="1">
    <location>
        <begin position="21"/>
        <end position="254"/>
    </location>
</feature>
<organism evidence="2 3">
    <name type="scientific">Acinetobacter gyllenbergii CIP 110306 = MTCC 11365</name>
    <dbReference type="NCBI Taxonomy" id="1217657"/>
    <lineage>
        <taxon>Bacteria</taxon>
        <taxon>Pseudomonadati</taxon>
        <taxon>Pseudomonadota</taxon>
        <taxon>Gammaproteobacteria</taxon>
        <taxon>Moraxellales</taxon>
        <taxon>Moraxellaceae</taxon>
        <taxon>Acinetobacter</taxon>
    </lineage>
</organism>
<dbReference type="Proteomes" id="UP000014523">
    <property type="component" value="Unassembled WGS sequence"/>
</dbReference>
<dbReference type="Pfam" id="PF16223">
    <property type="entry name" value="DUF4882"/>
    <property type="match status" value="1"/>
</dbReference>
<dbReference type="PROSITE" id="PS51257">
    <property type="entry name" value="PROKAR_LIPOPROTEIN"/>
    <property type="match status" value="1"/>
</dbReference>
<sequence>MKKIIFAMLITSVVSGSAFASCTYNFDATQAQIQSMGTDGATFPSVIGTKLTYQTAQQNKVYAAYSQNYLARMLAANNPTAMEFTKGDKAIQTSGIMAFELKIKVPDTNGSLNIFPIHASGIMQNGKALNILIGYQKNSSSNGFLVTVTSNDNSVTSSLLQLPPEATSDSYQKIGIYINQNSNQVGLIFNGVNKGYFAAYPSKLDNLYYGVISNFYGLTAADSAKDVSIELLLDHTQLNFSYPTGTKDICGVAL</sequence>
<evidence type="ECO:0000313" key="3">
    <source>
        <dbReference type="Proteomes" id="UP000014523"/>
    </source>
</evidence>
<accession>A0A829HGT3</accession>
<evidence type="ECO:0008006" key="4">
    <source>
        <dbReference type="Google" id="ProtNLM"/>
    </source>
</evidence>